<dbReference type="AlphaFoldDB" id="A0AAU9UUK4"/>
<comment type="caution">
    <text evidence="2">The sequence shown here is derived from an EMBL/GenBank/DDBJ whole genome shotgun (WGS) entry which is preliminary data.</text>
</comment>
<gene>
    <name evidence="2" type="ORF">EEDITHA_LOCUS17439</name>
</gene>
<evidence type="ECO:0000256" key="1">
    <source>
        <dbReference type="SAM" id="MobiDB-lite"/>
    </source>
</evidence>
<protein>
    <submittedName>
        <fullName evidence="2">Uncharacterized protein</fullName>
    </submittedName>
</protein>
<reference evidence="2" key="1">
    <citation type="submission" date="2022-03" db="EMBL/GenBank/DDBJ databases">
        <authorList>
            <person name="Tunstrom K."/>
        </authorList>
    </citation>
    <scope>NUCLEOTIDE SEQUENCE</scope>
</reference>
<proteinExistence type="predicted"/>
<evidence type="ECO:0000313" key="2">
    <source>
        <dbReference type="EMBL" id="CAH2102868.1"/>
    </source>
</evidence>
<name>A0AAU9UUK4_EUPED</name>
<accession>A0AAU9UUK4</accession>
<sequence>MSESDDNCSNFDEDVGDPEFVLESNHNTESEQSEADESQAVNHDVNELYNKCPNKVNMRRGPFLISLA</sequence>
<evidence type="ECO:0000313" key="3">
    <source>
        <dbReference type="Proteomes" id="UP001153954"/>
    </source>
</evidence>
<feature type="region of interest" description="Disordered" evidence="1">
    <location>
        <begin position="1"/>
        <end position="40"/>
    </location>
</feature>
<dbReference type="EMBL" id="CAKOGL010000025">
    <property type="protein sequence ID" value="CAH2102868.1"/>
    <property type="molecule type" value="Genomic_DNA"/>
</dbReference>
<dbReference type="Proteomes" id="UP001153954">
    <property type="component" value="Unassembled WGS sequence"/>
</dbReference>
<organism evidence="2 3">
    <name type="scientific">Euphydryas editha</name>
    <name type="common">Edith's checkerspot</name>
    <dbReference type="NCBI Taxonomy" id="104508"/>
    <lineage>
        <taxon>Eukaryota</taxon>
        <taxon>Metazoa</taxon>
        <taxon>Ecdysozoa</taxon>
        <taxon>Arthropoda</taxon>
        <taxon>Hexapoda</taxon>
        <taxon>Insecta</taxon>
        <taxon>Pterygota</taxon>
        <taxon>Neoptera</taxon>
        <taxon>Endopterygota</taxon>
        <taxon>Lepidoptera</taxon>
        <taxon>Glossata</taxon>
        <taxon>Ditrysia</taxon>
        <taxon>Papilionoidea</taxon>
        <taxon>Nymphalidae</taxon>
        <taxon>Nymphalinae</taxon>
        <taxon>Euphydryas</taxon>
    </lineage>
</organism>
<feature type="compositionally biased region" description="Acidic residues" evidence="1">
    <location>
        <begin position="1"/>
        <end position="17"/>
    </location>
</feature>
<keyword evidence="3" id="KW-1185">Reference proteome</keyword>